<dbReference type="Proteomes" id="UP001525379">
    <property type="component" value="Unassembled WGS sequence"/>
</dbReference>
<keyword evidence="1" id="KW-0812">Transmembrane</keyword>
<dbReference type="InterPro" id="IPR013974">
    <property type="entry name" value="SAF"/>
</dbReference>
<sequence length="212" mass="22054">MFEDVTKPASRGFMRALSARTMIGLVLVALSVVGVLAVLHFGHQNIRVYRATAPLTAGEAVDASMLEAVEVQLGQVSGSYLREGELPSEGAVATRTIGAGELVPREALGAPDTDRATVIVSVEGSLPAAAVAGATVELWASPKATTGKKDVSPRVLVEDATVIRVTQDESMIAGLGKQEVELRVPRATVAAVLEAQGQDARLSLVPLYTGVN</sequence>
<name>A0ABT2HUX2_9MICO</name>
<evidence type="ECO:0000259" key="2">
    <source>
        <dbReference type="SMART" id="SM00858"/>
    </source>
</evidence>
<gene>
    <name evidence="3" type="ORF">M3D15_01090</name>
</gene>
<protein>
    <recommendedName>
        <fullName evidence="2">SAF domain-containing protein</fullName>
    </recommendedName>
</protein>
<comment type="caution">
    <text evidence="3">The sequence shown here is derived from an EMBL/GenBank/DDBJ whole genome shotgun (WGS) entry which is preliminary data.</text>
</comment>
<keyword evidence="1" id="KW-1133">Transmembrane helix</keyword>
<evidence type="ECO:0000313" key="3">
    <source>
        <dbReference type="EMBL" id="MCT2041941.1"/>
    </source>
</evidence>
<dbReference type="CDD" id="cd11614">
    <property type="entry name" value="SAF_CpaB_FlgA_like"/>
    <property type="match status" value="1"/>
</dbReference>
<dbReference type="EMBL" id="JALXSQ010000002">
    <property type="protein sequence ID" value="MCT2041941.1"/>
    <property type="molecule type" value="Genomic_DNA"/>
</dbReference>
<dbReference type="RefSeq" id="WP_260103677.1">
    <property type="nucleotide sequence ID" value="NZ_JALXSQ010000002.1"/>
</dbReference>
<feature type="domain" description="SAF" evidence="2">
    <location>
        <begin position="46"/>
        <end position="109"/>
    </location>
</feature>
<reference evidence="3 4" key="1">
    <citation type="submission" date="2022-04" db="EMBL/GenBank/DDBJ databases">
        <title>Human microbiome associated bacterial genomes.</title>
        <authorList>
            <person name="Sandstrom S."/>
            <person name="Salamzade R."/>
            <person name="Kalan L.R."/>
        </authorList>
    </citation>
    <scope>NUCLEOTIDE SEQUENCE [LARGE SCALE GENOMIC DNA]</scope>
    <source>
        <strain evidence="4">p3-SID1799</strain>
    </source>
</reference>
<keyword evidence="1" id="KW-0472">Membrane</keyword>
<keyword evidence="4" id="KW-1185">Reference proteome</keyword>
<evidence type="ECO:0000313" key="4">
    <source>
        <dbReference type="Proteomes" id="UP001525379"/>
    </source>
</evidence>
<evidence type="ECO:0000256" key="1">
    <source>
        <dbReference type="SAM" id="Phobius"/>
    </source>
</evidence>
<dbReference type="SMART" id="SM00858">
    <property type="entry name" value="SAF"/>
    <property type="match status" value="1"/>
</dbReference>
<organism evidence="3 4">
    <name type="scientific">Pseudoclavibacter albus</name>
    <dbReference type="NCBI Taxonomy" id="272241"/>
    <lineage>
        <taxon>Bacteria</taxon>
        <taxon>Bacillati</taxon>
        <taxon>Actinomycetota</taxon>
        <taxon>Actinomycetes</taxon>
        <taxon>Micrococcales</taxon>
        <taxon>Microbacteriaceae</taxon>
        <taxon>Pseudoclavibacter</taxon>
    </lineage>
</organism>
<feature type="transmembrane region" description="Helical" evidence="1">
    <location>
        <begin position="21"/>
        <end position="42"/>
    </location>
</feature>
<proteinExistence type="predicted"/>
<dbReference type="Pfam" id="PF08666">
    <property type="entry name" value="SAF"/>
    <property type="match status" value="1"/>
</dbReference>
<accession>A0ABT2HUX2</accession>